<organism evidence="2 3">
    <name type="scientific">Mycena albidolilacea</name>
    <dbReference type="NCBI Taxonomy" id="1033008"/>
    <lineage>
        <taxon>Eukaryota</taxon>
        <taxon>Fungi</taxon>
        <taxon>Dikarya</taxon>
        <taxon>Basidiomycota</taxon>
        <taxon>Agaricomycotina</taxon>
        <taxon>Agaricomycetes</taxon>
        <taxon>Agaricomycetidae</taxon>
        <taxon>Agaricales</taxon>
        <taxon>Marasmiineae</taxon>
        <taxon>Mycenaceae</taxon>
        <taxon>Mycena</taxon>
    </lineage>
</organism>
<dbReference type="InterPro" id="IPR036249">
    <property type="entry name" value="Thioredoxin-like_sf"/>
</dbReference>
<dbReference type="SUPFAM" id="SSF52833">
    <property type="entry name" value="Thioredoxin-like"/>
    <property type="match status" value="1"/>
</dbReference>
<evidence type="ECO:0000259" key="1">
    <source>
        <dbReference type="Pfam" id="PF13417"/>
    </source>
</evidence>
<evidence type="ECO:0000313" key="2">
    <source>
        <dbReference type="EMBL" id="KAJ7314488.1"/>
    </source>
</evidence>
<dbReference type="CDD" id="cd00570">
    <property type="entry name" value="GST_N_family"/>
    <property type="match status" value="1"/>
</dbReference>
<name>A0AAD7ED74_9AGAR</name>
<dbReference type="Proteomes" id="UP001218218">
    <property type="component" value="Unassembled WGS sequence"/>
</dbReference>
<gene>
    <name evidence="2" type="ORF">DFH08DRAFT_431892</name>
</gene>
<dbReference type="Pfam" id="PF13417">
    <property type="entry name" value="GST_N_3"/>
    <property type="match status" value="1"/>
</dbReference>
<comment type="caution">
    <text evidence="2">The sequence shown here is derived from an EMBL/GenBank/DDBJ whole genome shotgun (WGS) entry which is preliminary data.</text>
</comment>
<reference evidence="2" key="1">
    <citation type="submission" date="2023-03" db="EMBL/GenBank/DDBJ databases">
        <title>Massive genome expansion in bonnet fungi (Mycena s.s.) driven by repeated elements and novel gene families across ecological guilds.</title>
        <authorList>
            <consortium name="Lawrence Berkeley National Laboratory"/>
            <person name="Harder C.B."/>
            <person name="Miyauchi S."/>
            <person name="Viragh M."/>
            <person name="Kuo A."/>
            <person name="Thoen E."/>
            <person name="Andreopoulos B."/>
            <person name="Lu D."/>
            <person name="Skrede I."/>
            <person name="Drula E."/>
            <person name="Henrissat B."/>
            <person name="Morin E."/>
            <person name="Kohler A."/>
            <person name="Barry K."/>
            <person name="LaButti K."/>
            <person name="Morin E."/>
            <person name="Salamov A."/>
            <person name="Lipzen A."/>
            <person name="Mereny Z."/>
            <person name="Hegedus B."/>
            <person name="Baldrian P."/>
            <person name="Stursova M."/>
            <person name="Weitz H."/>
            <person name="Taylor A."/>
            <person name="Grigoriev I.V."/>
            <person name="Nagy L.G."/>
            <person name="Martin F."/>
            <person name="Kauserud H."/>
        </authorList>
    </citation>
    <scope>NUCLEOTIDE SEQUENCE</scope>
    <source>
        <strain evidence="2">CBHHK002</strain>
    </source>
</reference>
<accession>A0AAD7ED74</accession>
<protein>
    <recommendedName>
        <fullName evidence="1">GST N-terminal domain-containing protein</fullName>
    </recommendedName>
</protein>
<evidence type="ECO:0000313" key="3">
    <source>
        <dbReference type="Proteomes" id="UP001218218"/>
    </source>
</evidence>
<dbReference type="InterPro" id="IPR004045">
    <property type="entry name" value="Glutathione_S-Trfase_N"/>
</dbReference>
<dbReference type="AlphaFoldDB" id="A0AAD7ED74"/>
<sequence>MPKTLYVFGYSVWSAAAELAVLELGYSESEVTQKTVTLVNGDNFDPSFLKINLLGTIPTLEADGRVFTNTTDVIAYLLQHAPRKVKAGTPAVIEAVHDQKYDPNFSMLVARDEQELAAKGSGLQGMFLANRQAALERYITDPAAAEYKDFYEPRLAANGGLLEIFTRKAAADVQAGYFVRSQAHFDAVRSALFEVYPELLPTSGFIGGEVPGEDDFHMIAWVTRIAFIIGATSSADGLDAFERAYGAPVSAKVAAYWGAWVERESWKKVYAETLH</sequence>
<keyword evidence="3" id="KW-1185">Reference proteome</keyword>
<feature type="domain" description="GST N-terminal" evidence="1">
    <location>
        <begin position="5"/>
        <end position="83"/>
    </location>
</feature>
<dbReference type="Gene3D" id="3.40.30.10">
    <property type="entry name" value="Glutaredoxin"/>
    <property type="match status" value="1"/>
</dbReference>
<dbReference type="EMBL" id="JARIHO010000067">
    <property type="protein sequence ID" value="KAJ7314488.1"/>
    <property type="molecule type" value="Genomic_DNA"/>
</dbReference>
<proteinExistence type="predicted"/>